<dbReference type="EMBL" id="VSWD01000007">
    <property type="protein sequence ID" value="KAK3096453.1"/>
    <property type="molecule type" value="Genomic_DNA"/>
</dbReference>
<evidence type="ECO:0000259" key="9">
    <source>
        <dbReference type="PROSITE" id="PS50262"/>
    </source>
</evidence>
<feature type="transmembrane region" description="Helical" evidence="8">
    <location>
        <begin position="153"/>
        <end position="182"/>
    </location>
</feature>
<feature type="transmembrane region" description="Helical" evidence="8">
    <location>
        <begin position="107"/>
        <end position="132"/>
    </location>
</feature>
<evidence type="ECO:0000256" key="3">
    <source>
        <dbReference type="ARBA" id="ARBA00022989"/>
    </source>
</evidence>
<dbReference type="AlphaFoldDB" id="A0AA88YB33"/>
<keyword evidence="7" id="KW-0807">Transducer</keyword>
<keyword evidence="5 8" id="KW-0472">Membrane</keyword>
<gene>
    <name evidence="10" type="ORF">FSP39_000319</name>
</gene>
<feature type="domain" description="G-protein coupled receptors family 1 profile" evidence="9">
    <location>
        <begin position="1"/>
        <end position="232"/>
    </location>
</feature>
<dbReference type="InterPro" id="IPR017452">
    <property type="entry name" value="GPCR_Rhodpsn_7TM"/>
</dbReference>
<dbReference type="InterPro" id="IPR000276">
    <property type="entry name" value="GPCR_Rhodpsn"/>
</dbReference>
<evidence type="ECO:0000256" key="6">
    <source>
        <dbReference type="ARBA" id="ARBA00023170"/>
    </source>
</evidence>
<dbReference type="SUPFAM" id="SSF81321">
    <property type="entry name" value="Family A G protein-coupled receptor-like"/>
    <property type="match status" value="1"/>
</dbReference>
<dbReference type="GO" id="GO:0005886">
    <property type="term" value="C:plasma membrane"/>
    <property type="evidence" value="ECO:0007669"/>
    <property type="project" value="TreeGrafter"/>
</dbReference>
<comment type="caution">
    <text evidence="10">The sequence shown here is derived from an EMBL/GenBank/DDBJ whole genome shotgun (WGS) entry which is preliminary data.</text>
</comment>
<feature type="transmembrane region" description="Helical" evidence="8">
    <location>
        <begin position="62"/>
        <end position="84"/>
    </location>
</feature>
<proteinExistence type="predicted"/>
<dbReference type="PANTHER" id="PTHR24243">
    <property type="entry name" value="G-PROTEIN COUPLED RECEPTOR"/>
    <property type="match status" value="1"/>
</dbReference>
<evidence type="ECO:0000256" key="4">
    <source>
        <dbReference type="ARBA" id="ARBA00023040"/>
    </source>
</evidence>
<evidence type="ECO:0000256" key="8">
    <source>
        <dbReference type="SAM" id="Phobius"/>
    </source>
</evidence>
<keyword evidence="2 8" id="KW-0812">Transmembrane</keyword>
<evidence type="ECO:0000313" key="11">
    <source>
        <dbReference type="Proteomes" id="UP001186944"/>
    </source>
</evidence>
<dbReference type="PROSITE" id="PS50262">
    <property type="entry name" value="G_PROTEIN_RECEP_F1_2"/>
    <property type="match status" value="1"/>
</dbReference>
<evidence type="ECO:0000256" key="2">
    <source>
        <dbReference type="ARBA" id="ARBA00022692"/>
    </source>
</evidence>
<keyword evidence="6" id="KW-0675">Receptor</keyword>
<sequence>MELNYTWNVPSYDMRVICEIFNIAYILGQYYAPLLVLAFTVERYIAINHPFKKEKYCTVKRAFYVCIGLGILSFVVALVQGYLWSYEDPWGKCMFAATDQKVKFENYWTLITEMTFFLVVPLCVLVCNILVIKEIRRLTSEGPMAFQTNTTGSGIPTLTISLLSVSFFLICTLLPASIVYALQNLIPIGDHTLTIEQMAEDPVWKRYLTYLTVRKIVEEICMSNYACYFFIYCITGPHFRREVARLLHLDKFTKKLGRRTSTYQSEKSEYTLITTKEKQNGVTETTQM</sequence>
<dbReference type="Gene3D" id="1.20.1070.10">
    <property type="entry name" value="Rhodopsin 7-helix transmembrane proteins"/>
    <property type="match status" value="1"/>
</dbReference>
<reference evidence="10" key="1">
    <citation type="submission" date="2019-08" db="EMBL/GenBank/DDBJ databases">
        <title>The improved chromosome-level genome for the pearl oyster Pinctada fucata martensii using PacBio sequencing and Hi-C.</title>
        <authorList>
            <person name="Zheng Z."/>
        </authorList>
    </citation>
    <scope>NUCLEOTIDE SEQUENCE</scope>
    <source>
        <strain evidence="10">ZZ-2019</strain>
        <tissue evidence="10">Adductor muscle</tissue>
    </source>
</reference>
<dbReference type="Pfam" id="PF00001">
    <property type="entry name" value="7tm_1"/>
    <property type="match status" value="1"/>
</dbReference>
<name>A0AA88YB33_PINIB</name>
<comment type="subcellular location">
    <subcellularLocation>
        <location evidence="1">Membrane</location>
        <topology evidence="1">Multi-pass membrane protein</topology>
    </subcellularLocation>
</comment>
<evidence type="ECO:0000256" key="5">
    <source>
        <dbReference type="ARBA" id="ARBA00023136"/>
    </source>
</evidence>
<dbReference type="GO" id="GO:0004930">
    <property type="term" value="F:G protein-coupled receptor activity"/>
    <property type="evidence" value="ECO:0007669"/>
    <property type="project" value="UniProtKB-KW"/>
</dbReference>
<organism evidence="10 11">
    <name type="scientific">Pinctada imbricata</name>
    <name type="common">Atlantic pearl-oyster</name>
    <name type="synonym">Pinctada martensii</name>
    <dbReference type="NCBI Taxonomy" id="66713"/>
    <lineage>
        <taxon>Eukaryota</taxon>
        <taxon>Metazoa</taxon>
        <taxon>Spiralia</taxon>
        <taxon>Lophotrochozoa</taxon>
        <taxon>Mollusca</taxon>
        <taxon>Bivalvia</taxon>
        <taxon>Autobranchia</taxon>
        <taxon>Pteriomorphia</taxon>
        <taxon>Pterioida</taxon>
        <taxon>Pterioidea</taxon>
        <taxon>Pteriidae</taxon>
        <taxon>Pinctada</taxon>
    </lineage>
</organism>
<evidence type="ECO:0000256" key="7">
    <source>
        <dbReference type="ARBA" id="ARBA00023224"/>
    </source>
</evidence>
<dbReference type="Proteomes" id="UP001186944">
    <property type="component" value="Unassembled WGS sequence"/>
</dbReference>
<evidence type="ECO:0000256" key="1">
    <source>
        <dbReference type="ARBA" id="ARBA00004141"/>
    </source>
</evidence>
<dbReference type="PANTHER" id="PTHR24243:SF233">
    <property type="entry name" value="THYROTROPIN-RELEASING HORMONE RECEPTOR"/>
    <property type="match status" value="1"/>
</dbReference>
<evidence type="ECO:0000313" key="10">
    <source>
        <dbReference type="EMBL" id="KAK3096453.1"/>
    </source>
</evidence>
<keyword evidence="3 8" id="KW-1133">Transmembrane helix</keyword>
<protein>
    <recommendedName>
        <fullName evidence="9">G-protein coupled receptors family 1 profile domain-containing protein</fullName>
    </recommendedName>
</protein>
<keyword evidence="4" id="KW-0297">G-protein coupled receptor</keyword>
<accession>A0AA88YB33</accession>
<keyword evidence="11" id="KW-1185">Reference proteome</keyword>
<feature type="transmembrane region" description="Helical" evidence="8">
    <location>
        <begin position="20"/>
        <end position="41"/>
    </location>
</feature>